<evidence type="ECO:0000256" key="2">
    <source>
        <dbReference type="ARBA" id="ARBA00009843"/>
    </source>
</evidence>
<feature type="transmembrane region" description="Helical" evidence="8">
    <location>
        <begin position="20"/>
        <end position="43"/>
    </location>
</feature>
<comment type="caution">
    <text evidence="10">The sequence shown here is derived from an EMBL/GenBank/DDBJ whole genome shotgun (WGS) entry which is preliminary data.</text>
</comment>
<feature type="transmembrane region" description="Helical" evidence="8">
    <location>
        <begin position="160"/>
        <end position="176"/>
    </location>
</feature>
<feature type="transmembrane region" description="Helical" evidence="8">
    <location>
        <begin position="471"/>
        <end position="497"/>
    </location>
</feature>
<dbReference type="AlphaFoldDB" id="A0A9W8GDH2"/>
<comment type="similarity">
    <text evidence="2">Belongs to the CitM (TC 2.A.11) transporter family.</text>
</comment>
<reference evidence="10" key="1">
    <citation type="submission" date="2022-07" db="EMBL/GenBank/DDBJ databases">
        <title>Phylogenomic reconstructions and comparative analyses of Kickxellomycotina fungi.</title>
        <authorList>
            <person name="Reynolds N.K."/>
            <person name="Stajich J.E."/>
            <person name="Barry K."/>
            <person name="Grigoriev I.V."/>
            <person name="Crous P."/>
            <person name="Smith M.E."/>
        </authorList>
    </citation>
    <scope>NUCLEOTIDE SEQUENCE</scope>
    <source>
        <strain evidence="10">NRRL 3115</strain>
    </source>
</reference>
<feature type="transmembrane region" description="Helical" evidence="8">
    <location>
        <begin position="287"/>
        <end position="306"/>
    </location>
</feature>
<dbReference type="Pfam" id="PF02040">
    <property type="entry name" value="ArsB"/>
    <property type="match status" value="1"/>
</dbReference>
<evidence type="ECO:0000256" key="6">
    <source>
        <dbReference type="ARBA" id="ARBA00022989"/>
    </source>
</evidence>
<evidence type="ECO:0000259" key="9">
    <source>
        <dbReference type="Pfam" id="PF03600"/>
    </source>
</evidence>
<feature type="transmembrane region" description="Helical" evidence="8">
    <location>
        <begin position="120"/>
        <end position="139"/>
    </location>
</feature>
<dbReference type="PRINTS" id="PR00758">
    <property type="entry name" value="ARSENICPUMP"/>
</dbReference>
<feature type="transmembrane region" description="Helical" evidence="8">
    <location>
        <begin position="558"/>
        <end position="584"/>
    </location>
</feature>
<keyword evidence="3" id="KW-0813">Transport</keyword>
<feature type="transmembrane region" description="Helical" evidence="8">
    <location>
        <begin position="518"/>
        <end position="546"/>
    </location>
</feature>
<dbReference type="PANTHER" id="PTHR43302">
    <property type="entry name" value="TRANSPORTER ARSB-RELATED"/>
    <property type="match status" value="1"/>
</dbReference>
<evidence type="ECO:0000256" key="7">
    <source>
        <dbReference type="ARBA" id="ARBA00023136"/>
    </source>
</evidence>
<dbReference type="OrthoDB" id="442352at2759"/>
<protein>
    <recommendedName>
        <fullName evidence="9">Citrate transporter-like domain-containing protein</fullName>
    </recommendedName>
</protein>
<evidence type="ECO:0000256" key="3">
    <source>
        <dbReference type="ARBA" id="ARBA00022448"/>
    </source>
</evidence>
<evidence type="ECO:0000256" key="1">
    <source>
        <dbReference type="ARBA" id="ARBA00004651"/>
    </source>
</evidence>
<accession>A0A9W8GDH2</accession>
<feature type="transmembrane region" description="Helical" evidence="8">
    <location>
        <begin position="89"/>
        <end position="108"/>
    </location>
</feature>
<evidence type="ECO:0000313" key="11">
    <source>
        <dbReference type="Proteomes" id="UP001151518"/>
    </source>
</evidence>
<proteinExistence type="inferred from homology"/>
<evidence type="ECO:0000256" key="8">
    <source>
        <dbReference type="SAM" id="Phobius"/>
    </source>
</evidence>
<feature type="transmembrane region" description="Helical" evidence="8">
    <location>
        <begin position="243"/>
        <end position="266"/>
    </location>
</feature>
<feature type="domain" description="Citrate transporter-like" evidence="9">
    <location>
        <begin position="88"/>
        <end position="326"/>
    </location>
</feature>
<name>A0A9W8GDH2_9FUNG</name>
<keyword evidence="5 8" id="KW-0812">Transmembrane</keyword>
<keyword evidence="4" id="KW-1003">Cell membrane</keyword>
<organism evidence="10 11">
    <name type="scientific">Coemansia spiralis</name>
    <dbReference type="NCBI Taxonomy" id="417178"/>
    <lineage>
        <taxon>Eukaryota</taxon>
        <taxon>Fungi</taxon>
        <taxon>Fungi incertae sedis</taxon>
        <taxon>Zoopagomycota</taxon>
        <taxon>Kickxellomycotina</taxon>
        <taxon>Kickxellomycetes</taxon>
        <taxon>Kickxellales</taxon>
        <taxon>Kickxellaceae</taxon>
        <taxon>Coemansia</taxon>
    </lineage>
</organism>
<dbReference type="InterPro" id="IPR000802">
    <property type="entry name" value="Arsenical_pump_ArsB"/>
</dbReference>
<dbReference type="GO" id="GO:0015105">
    <property type="term" value="F:arsenite transmembrane transporter activity"/>
    <property type="evidence" value="ECO:0007669"/>
    <property type="project" value="InterPro"/>
</dbReference>
<comment type="subcellular location">
    <subcellularLocation>
        <location evidence="1">Cell membrane</location>
        <topology evidence="1">Multi-pass membrane protein</topology>
    </subcellularLocation>
</comment>
<dbReference type="GO" id="GO:0005886">
    <property type="term" value="C:plasma membrane"/>
    <property type="evidence" value="ECO:0007669"/>
    <property type="project" value="UniProtKB-SubCell"/>
</dbReference>
<evidence type="ECO:0000256" key="5">
    <source>
        <dbReference type="ARBA" id="ARBA00022692"/>
    </source>
</evidence>
<evidence type="ECO:0000256" key="4">
    <source>
        <dbReference type="ARBA" id="ARBA00022475"/>
    </source>
</evidence>
<keyword evidence="7 8" id="KW-0472">Membrane</keyword>
<dbReference type="InterPro" id="IPR004680">
    <property type="entry name" value="Cit_transptr-like_dom"/>
</dbReference>
<keyword evidence="6 8" id="KW-1133">Transmembrane helix</keyword>
<gene>
    <name evidence="10" type="ORF">GGI25_000153</name>
</gene>
<dbReference type="Proteomes" id="UP001151518">
    <property type="component" value="Unassembled WGS sequence"/>
</dbReference>
<dbReference type="Pfam" id="PF03600">
    <property type="entry name" value="CitMHS"/>
    <property type="match status" value="1"/>
</dbReference>
<feature type="transmembrane region" description="Helical" evidence="8">
    <location>
        <begin position="432"/>
        <end position="451"/>
    </location>
</feature>
<sequence>MSAAAEDSQQELPPLTWRSWLVLVMFILATIFVIYPVHIPIPIPTLRSGNSKKQQTATANLSPSIPEETDKQARQFRWLFYPVNLDKKLAPWIAILVLLASTAITFTKEVVHGFVGSDGIEPYAIVILIFALAYICISLDQSGLLSYIAMHVTKRWGQNGRLLLLCFYVLSTVMAVLTSNDVVVLCLTPIICIFSDVTGADAEPFLMAMFIAANTASMALYIGNPTNIIASQANNISFLLYSAWMILPFLGAMVAGGIVLYLASLSKVPRNIDIDLRIEPHSMLTRPWQAVLGAVVLGLCLVALSVSSFFGVAVWIVTLPFGAVMLIVDIVVDLYFTRPSKVALAAENNVPQENVQPIAVEDKEDISRSPIQATSSLIYTPTEQIQDICEQDSTKNTCQASQSKCFIKRPFSRVVELATRRVPTVTAVVSRLPYSIVPFSLGMFIVIESLAEQGWTPRLAWLLKHICPSVVPTVFIVGAITALACNIMNNLPMTILFTRALKHSIFQQVDAKTRKGALFALIIGSNLGANFTLVGSLAGIMFQGIASQKKRDIAYFTFLRWCIPVLPVQLAVSCAILAIEMIVIK</sequence>
<feature type="transmembrane region" description="Helical" evidence="8">
    <location>
        <begin position="205"/>
        <end position="223"/>
    </location>
</feature>
<dbReference type="EMBL" id="JANBTW010000001">
    <property type="protein sequence ID" value="KAJ2681198.1"/>
    <property type="molecule type" value="Genomic_DNA"/>
</dbReference>
<dbReference type="PANTHER" id="PTHR43302:SF5">
    <property type="entry name" value="TRANSPORTER ARSB-RELATED"/>
    <property type="match status" value="1"/>
</dbReference>
<evidence type="ECO:0000313" key="10">
    <source>
        <dbReference type="EMBL" id="KAJ2681198.1"/>
    </source>
</evidence>